<feature type="active site" description="Proton donor" evidence="3">
    <location>
        <position position="388"/>
    </location>
</feature>
<dbReference type="Gene3D" id="3.20.20.10">
    <property type="entry name" value="Alanine racemase"/>
    <property type="match status" value="1"/>
</dbReference>
<accession>A0A9E8CTB8</accession>
<name>A0A9E8CTB8_9HYPH</name>
<evidence type="ECO:0008006" key="8">
    <source>
        <dbReference type="Google" id="ProtNLM"/>
    </source>
</evidence>
<dbReference type="Pfam" id="PF02784">
    <property type="entry name" value="Orn_Arg_deC_N"/>
    <property type="match status" value="1"/>
</dbReference>
<dbReference type="Gene3D" id="2.40.37.10">
    <property type="entry name" value="Lyase, Ornithine Decarboxylase, Chain A, domain 1"/>
    <property type="match status" value="1"/>
</dbReference>
<evidence type="ECO:0000259" key="6">
    <source>
        <dbReference type="Pfam" id="PF02784"/>
    </source>
</evidence>
<reference evidence="7" key="1">
    <citation type="submission" date="2022-08" db="EMBL/GenBank/DDBJ databases">
        <title>Complete Genome Sequences of 2 Bosea sp. soil isolates.</title>
        <authorList>
            <person name="Alvarez Arevalo M."/>
            <person name="Sterndorff E.B."/>
            <person name="Faurdal D."/>
            <person name="Joergensen T.S."/>
            <person name="Weber T."/>
        </authorList>
    </citation>
    <scope>NUCLEOTIDE SEQUENCE</scope>
    <source>
        <strain evidence="7">NBC_00436</strain>
    </source>
</reference>
<keyword evidence="2 3" id="KW-0663">Pyridoxal phosphate</keyword>
<sequence>MNELAPVASGRAALDRLRIASDRLTASDDGVLLIDGVDARALVTEFGSPLVVTVEATILDNYRRIEAAFARCWPAPVDVLYSFKSNNTLAIRALLSRAGAGGDCFGEAELDATLAMGTAPEKVALNGSDKSAALVAKAVAAGVTINIDGEEEIAAIEAAWQPGQPRARVNLRLKVLPEALGPFMGGSGAKHGPGIESVRRAKWGFTHAAALPLLKRLLHSPAIEMQGFHVHVGHLSSDPRAFAALTGGFGEAVMELHRETGFVPKLLDIGGGWAREREPEQRGAAIVNAPIEEQAEAALAALAASLAGLPRMPRLWVEPGRYIVGNGQLILASVGAIKQDAGLRWLHVDASTNNLQRIETGGFVHDILPATALDAPYADICQIVGGTCFRSVIASDRPFPELRRGDLVAILDTGMYAEVFANQFNAVPRPASVLIGRDGRAEIIRRRETAVDIFALHEIPDRLRTITGASP</sequence>
<gene>
    <name evidence="7" type="ORF">NWE54_07850</name>
</gene>
<evidence type="ECO:0000256" key="2">
    <source>
        <dbReference type="ARBA" id="ARBA00022898"/>
    </source>
</evidence>
<dbReference type="InterPro" id="IPR029066">
    <property type="entry name" value="PLP-binding_barrel"/>
</dbReference>
<evidence type="ECO:0000313" key="7">
    <source>
        <dbReference type="EMBL" id="UZF88693.1"/>
    </source>
</evidence>
<protein>
    <recommendedName>
        <fullName evidence="8">Diaminopimelate decarboxylase</fullName>
    </recommendedName>
</protein>
<dbReference type="InterPro" id="IPR022644">
    <property type="entry name" value="De-COase2_N"/>
</dbReference>
<comment type="cofactor">
    <cofactor evidence="1 3">
        <name>pyridoxal 5'-phosphate</name>
        <dbReference type="ChEBI" id="CHEBI:597326"/>
    </cofactor>
</comment>
<dbReference type="AlphaFoldDB" id="A0A9E8CTB8"/>
<dbReference type="GO" id="GO:0008836">
    <property type="term" value="F:diaminopimelate decarboxylase activity"/>
    <property type="evidence" value="ECO:0007669"/>
    <property type="project" value="TreeGrafter"/>
</dbReference>
<feature type="domain" description="Orn/DAP/Arg decarboxylase 2 N-terminal" evidence="6">
    <location>
        <begin position="60"/>
        <end position="325"/>
    </location>
</feature>
<dbReference type="PRINTS" id="PR01179">
    <property type="entry name" value="ODADCRBXLASE"/>
</dbReference>
<feature type="modified residue" description="N6-(pyridoxal phosphate)lysine" evidence="3">
    <location>
        <position position="84"/>
    </location>
</feature>
<dbReference type="PANTHER" id="PTHR43727:SF2">
    <property type="entry name" value="GROUP IV DECARBOXYLASE"/>
    <property type="match status" value="1"/>
</dbReference>
<dbReference type="SUPFAM" id="SSF50621">
    <property type="entry name" value="Alanine racemase C-terminal domain-like"/>
    <property type="match status" value="1"/>
</dbReference>
<proteinExistence type="inferred from homology"/>
<evidence type="ECO:0000256" key="1">
    <source>
        <dbReference type="ARBA" id="ARBA00001933"/>
    </source>
</evidence>
<dbReference type="InterPro" id="IPR022643">
    <property type="entry name" value="De-COase2_C"/>
</dbReference>
<dbReference type="Pfam" id="PF00278">
    <property type="entry name" value="Orn_DAP_Arg_deC"/>
    <property type="match status" value="1"/>
</dbReference>
<dbReference type="InterPro" id="IPR009006">
    <property type="entry name" value="Ala_racemase/Decarboxylase_C"/>
</dbReference>
<comment type="similarity">
    <text evidence="4">Belongs to the Orn/Lys/Arg decarboxylase class-II family.</text>
</comment>
<evidence type="ECO:0000256" key="4">
    <source>
        <dbReference type="RuleBase" id="RU003737"/>
    </source>
</evidence>
<dbReference type="InterPro" id="IPR000183">
    <property type="entry name" value="Orn/DAP/Arg_de-COase"/>
</dbReference>
<evidence type="ECO:0000256" key="3">
    <source>
        <dbReference type="PIRSR" id="PIRSR600183-50"/>
    </source>
</evidence>
<dbReference type="PANTHER" id="PTHR43727">
    <property type="entry name" value="DIAMINOPIMELATE DECARBOXYLASE"/>
    <property type="match status" value="1"/>
</dbReference>
<feature type="domain" description="Orn/DAP/Arg decarboxylase 2 C-terminal" evidence="5">
    <location>
        <begin position="329"/>
        <end position="414"/>
    </location>
</feature>
<organism evidence="7">
    <name type="scientific">Bosea sp. NBC_00436</name>
    <dbReference type="NCBI Taxonomy" id="2969620"/>
    <lineage>
        <taxon>Bacteria</taxon>
        <taxon>Pseudomonadati</taxon>
        <taxon>Pseudomonadota</taxon>
        <taxon>Alphaproteobacteria</taxon>
        <taxon>Hyphomicrobiales</taxon>
        <taxon>Boseaceae</taxon>
        <taxon>Bosea</taxon>
    </lineage>
</organism>
<dbReference type="SUPFAM" id="SSF51419">
    <property type="entry name" value="PLP-binding barrel"/>
    <property type="match status" value="1"/>
</dbReference>
<dbReference type="GO" id="GO:0009089">
    <property type="term" value="P:lysine biosynthetic process via diaminopimelate"/>
    <property type="evidence" value="ECO:0007669"/>
    <property type="project" value="TreeGrafter"/>
</dbReference>
<evidence type="ECO:0000259" key="5">
    <source>
        <dbReference type="Pfam" id="PF00278"/>
    </source>
</evidence>
<dbReference type="EMBL" id="CP102774">
    <property type="protein sequence ID" value="UZF88693.1"/>
    <property type="molecule type" value="Genomic_DNA"/>
</dbReference>